<dbReference type="GO" id="GO:0006260">
    <property type="term" value="P:DNA replication"/>
    <property type="evidence" value="ECO:0007669"/>
    <property type="project" value="InterPro"/>
</dbReference>
<feature type="domain" description="SF4 helicase" evidence="1">
    <location>
        <begin position="156"/>
        <end position="295"/>
    </location>
</feature>
<reference evidence="2" key="1">
    <citation type="submission" date="2022-05" db="EMBL/GenBank/DDBJ databases">
        <title>Using nanopore sequencing to obtain complete genomes from saliva samples.</title>
        <authorList>
            <person name="Baker J.L."/>
        </authorList>
    </citation>
    <scope>NUCLEOTIDE SEQUENCE</scope>
    <source>
        <strain evidence="2">JCVI-JB-Lp32</strain>
    </source>
</reference>
<dbReference type="PANTHER" id="PTHR30153">
    <property type="entry name" value="REPLICATIVE DNA HELICASE DNAB"/>
    <property type="match status" value="1"/>
</dbReference>
<dbReference type="Pfam" id="PF03796">
    <property type="entry name" value="DnaB_C"/>
    <property type="match status" value="1"/>
</dbReference>
<keyword evidence="2" id="KW-0547">Nucleotide-binding</keyword>
<evidence type="ECO:0000259" key="1">
    <source>
        <dbReference type="Pfam" id="PF03796"/>
    </source>
</evidence>
<keyword evidence="2" id="KW-0378">Hydrolase</keyword>
<dbReference type="InterPro" id="IPR027417">
    <property type="entry name" value="P-loop_NTPase"/>
</dbReference>
<evidence type="ECO:0000313" key="3">
    <source>
        <dbReference type="Proteomes" id="UP000831562"/>
    </source>
</evidence>
<dbReference type="SUPFAM" id="SSF52540">
    <property type="entry name" value="P-loop containing nucleoside triphosphate hydrolases"/>
    <property type="match status" value="1"/>
</dbReference>
<organism evidence="2 3">
    <name type="scientific">Lancefieldella parvula</name>
    <dbReference type="NCBI Taxonomy" id="1382"/>
    <lineage>
        <taxon>Bacteria</taxon>
        <taxon>Bacillati</taxon>
        <taxon>Actinomycetota</taxon>
        <taxon>Coriobacteriia</taxon>
        <taxon>Coriobacteriales</taxon>
        <taxon>Atopobiaceae</taxon>
        <taxon>Lancefieldella</taxon>
    </lineage>
</organism>
<proteinExistence type="predicted"/>
<dbReference type="InterPro" id="IPR007694">
    <property type="entry name" value="DNA_helicase_DnaB-like_C"/>
</dbReference>
<sequence length="317" mass="34396">MTFEYLRQLNRPKYGWGVECYLAAKEPLKTHTIADDALSGGLMPGLTILGGVASAGKSSLAVHIATEVAESGKRVIYFTLDDTWGNITARSMSCWSVKNQGRKCQGLTVVPFEWSTVIKGPGTELQLPEGLQNLSAYAFNARHSNAVLADAAIYEDMVAPNLAILDNVSTTTGIEEIVRTVMADGDKPDLVIIDYIQQYQTGTPDIDKQEYTRVSQVATNLQMLAFDTQIPFLVLSSLKKLDAKDEPSLDWFRGSGVVGYASWAALILTKGEIDTPQFKEVALHTVKNKAGRTGILVPAKLKGAYSTFIQNGGVCIA</sequence>
<keyword evidence="2" id="KW-0067">ATP-binding</keyword>
<protein>
    <submittedName>
        <fullName evidence="2">DnaB helicase C-terminal domain-containing protein</fullName>
    </submittedName>
</protein>
<dbReference type="PANTHER" id="PTHR30153:SF2">
    <property type="entry name" value="REPLICATIVE DNA HELICASE"/>
    <property type="match status" value="1"/>
</dbReference>
<dbReference type="Proteomes" id="UP000831562">
    <property type="component" value="Chromosome"/>
</dbReference>
<evidence type="ECO:0000313" key="2">
    <source>
        <dbReference type="EMBL" id="UQF78283.1"/>
    </source>
</evidence>
<dbReference type="EMBL" id="CP097092">
    <property type="protein sequence ID" value="UQF78283.1"/>
    <property type="molecule type" value="Genomic_DNA"/>
</dbReference>
<keyword evidence="2" id="KW-0347">Helicase</keyword>
<dbReference type="Gene3D" id="3.40.50.300">
    <property type="entry name" value="P-loop containing nucleotide triphosphate hydrolases"/>
    <property type="match status" value="1"/>
</dbReference>
<dbReference type="GO" id="GO:0003678">
    <property type="term" value="F:DNA helicase activity"/>
    <property type="evidence" value="ECO:0007669"/>
    <property type="project" value="InterPro"/>
</dbReference>
<dbReference type="AlphaFoldDB" id="A0A9E7D5G2"/>
<dbReference type="GO" id="GO:0005524">
    <property type="term" value="F:ATP binding"/>
    <property type="evidence" value="ECO:0007669"/>
    <property type="project" value="InterPro"/>
</dbReference>
<gene>
    <name evidence="2" type="ORF">M3I19_00850</name>
</gene>
<accession>A0A9E7D5G2</accession>
<name>A0A9E7D5G2_9ACTN</name>
<dbReference type="GO" id="GO:0005829">
    <property type="term" value="C:cytosol"/>
    <property type="evidence" value="ECO:0007669"/>
    <property type="project" value="TreeGrafter"/>
</dbReference>